<feature type="transmembrane region" description="Helical" evidence="8">
    <location>
        <begin position="323"/>
        <end position="345"/>
    </location>
</feature>
<dbReference type="GO" id="GO:0004674">
    <property type="term" value="F:protein serine/threonine kinase activity"/>
    <property type="evidence" value="ECO:0007669"/>
    <property type="project" value="UniProtKB-KW"/>
</dbReference>
<dbReference type="InterPro" id="IPR008271">
    <property type="entry name" value="Ser/Thr_kinase_AS"/>
</dbReference>
<dbReference type="InterPro" id="IPR000719">
    <property type="entry name" value="Prot_kinase_dom"/>
</dbReference>
<dbReference type="PANTHER" id="PTHR43289:SF6">
    <property type="entry name" value="SERINE_THREONINE-PROTEIN KINASE NEKL-3"/>
    <property type="match status" value="1"/>
</dbReference>
<dbReference type="SMART" id="SM00220">
    <property type="entry name" value="S_TKc"/>
    <property type="match status" value="1"/>
</dbReference>
<evidence type="ECO:0000256" key="6">
    <source>
        <dbReference type="ARBA" id="ARBA00022840"/>
    </source>
</evidence>
<dbReference type="SUPFAM" id="SSF56112">
    <property type="entry name" value="Protein kinase-like (PK-like)"/>
    <property type="match status" value="1"/>
</dbReference>
<evidence type="ECO:0000259" key="9">
    <source>
        <dbReference type="PROSITE" id="PS50011"/>
    </source>
</evidence>
<name>A0A849C197_9NOCA</name>
<dbReference type="InterPro" id="IPR011009">
    <property type="entry name" value="Kinase-like_dom_sf"/>
</dbReference>
<keyword evidence="6 7" id="KW-0067">ATP-binding</keyword>
<dbReference type="PANTHER" id="PTHR43289">
    <property type="entry name" value="MITOGEN-ACTIVATED PROTEIN KINASE KINASE KINASE 20-RELATED"/>
    <property type="match status" value="1"/>
</dbReference>
<gene>
    <name evidence="10" type="ORF">HLB23_22130</name>
</gene>
<feature type="domain" description="Protein kinase" evidence="9">
    <location>
        <begin position="11"/>
        <end position="275"/>
    </location>
</feature>
<protein>
    <recommendedName>
        <fullName evidence="1">non-specific serine/threonine protein kinase</fullName>
        <ecNumber evidence="1">2.7.11.1</ecNumber>
    </recommendedName>
</protein>
<keyword evidence="5 10" id="KW-0418">Kinase</keyword>
<keyword evidence="8" id="KW-1133">Transmembrane helix</keyword>
<evidence type="ECO:0000313" key="11">
    <source>
        <dbReference type="Proteomes" id="UP000586827"/>
    </source>
</evidence>
<evidence type="ECO:0000256" key="4">
    <source>
        <dbReference type="ARBA" id="ARBA00022741"/>
    </source>
</evidence>
<evidence type="ECO:0000256" key="8">
    <source>
        <dbReference type="SAM" id="Phobius"/>
    </source>
</evidence>
<keyword evidence="8" id="KW-0812">Transmembrane</keyword>
<dbReference type="PROSITE" id="PS00108">
    <property type="entry name" value="PROTEIN_KINASE_ST"/>
    <property type="match status" value="1"/>
</dbReference>
<dbReference type="PROSITE" id="PS00107">
    <property type="entry name" value="PROTEIN_KINASE_ATP"/>
    <property type="match status" value="1"/>
</dbReference>
<comment type="caution">
    <text evidence="10">The sequence shown here is derived from an EMBL/GenBank/DDBJ whole genome shotgun (WGS) entry which is preliminary data.</text>
</comment>
<dbReference type="Pfam" id="PF00069">
    <property type="entry name" value="Pkinase"/>
    <property type="match status" value="1"/>
</dbReference>
<sequence length="508" mass="55532">MLRSGEVLADFVIERELGRGGMGSVYLAQHPRLPRKTALKVLNRELFSDAESRARFDREADLVARLDHPNIVSIYDRGAEGERLWISMQYVDGTDAEPLPGREVAPARAVHIIAQVAGALDYAHSCGVLHRDVKPANILLERPANGRPERVVLTDFGIARLRDDAGHLTRTGTFTATLAFASPEQLSGETLDARADQYSLACTLFRLLTGSGPYASEHPAVVMQGHLYDAPPSLSSARPDLPAALDRVMARAMAKRPQDRFNSCVEFARAAQQALSDSGGSGATVTAPMYEPGPAPRIAHTDPTVRTADPAPLPVEKGRSRTWLFAGIAAALVTALAIASGILFARSGADAEQHSSGDHASIWRAFPQMVPVTTSRKEGYNAASCKSYLPKDRPTDSDDGLDFGRWTAQWECESGGNYKDPTFRFYAYNSSADVRAVTALLDPNKKFTEDNNGRSYTNYRVTSYWGEAIVTVFLDTKHQAAFLMYARPKSSSDKQDVVGWWKKTALDQ</sequence>
<evidence type="ECO:0000313" key="10">
    <source>
        <dbReference type="EMBL" id="NNH72523.1"/>
    </source>
</evidence>
<dbReference type="AlphaFoldDB" id="A0A849C197"/>
<evidence type="ECO:0000256" key="7">
    <source>
        <dbReference type="PROSITE-ProRule" id="PRU10141"/>
    </source>
</evidence>
<dbReference type="PROSITE" id="PS50011">
    <property type="entry name" value="PROTEIN_KINASE_DOM"/>
    <property type="match status" value="1"/>
</dbReference>
<evidence type="ECO:0000256" key="5">
    <source>
        <dbReference type="ARBA" id="ARBA00022777"/>
    </source>
</evidence>
<dbReference type="EC" id="2.7.11.1" evidence="1"/>
<dbReference type="Proteomes" id="UP000586827">
    <property type="component" value="Unassembled WGS sequence"/>
</dbReference>
<keyword evidence="8" id="KW-0472">Membrane</keyword>
<evidence type="ECO:0000256" key="3">
    <source>
        <dbReference type="ARBA" id="ARBA00022679"/>
    </source>
</evidence>
<dbReference type="Gene3D" id="3.30.200.20">
    <property type="entry name" value="Phosphorylase Kinase, domain 1"/>
    <property type="match status" value="1"/>
</dbReference>
<keyword evidence="3" id="KW-0808">Transferase</keyword>
<dbReference type="GO" id="GO:0005524">
    <property type="term" value="F:ATP binding"/>
    <property type="evidence" value="ECO:0007669"/>
    <property type="project" value="UniProtKB-UniRule"/>
</dbReference>
<evidence type="ECO:0000256" key="2">
    <source>
        <dbReference type="ARBA" id="ARBA00022527"/>
    </source>
</evidence>
<keyword evidence="2 10" id="KW-0723">Serine/threonine-protein kinase</keyword>
<feature type="binding site" evidence="7">
    <location>
        <position position="40"/>
    </location>
    <ligand>
        <name>ATP</name>
        <dbReference type="ChEBI" id="CHEBI:30616"/>
    </ligand>
</feature>
<accession>A0A849C197</accession>
<dbReference type="Gene3D" id="1.10.510.10">
    <property type="entry name" value="Transferase(Phosphotransferase) domain 1"/>
    <property type="match status" value="1"/>
</dbReference>
<organism evidence="10 11">
    <name type="scientific">Nocardia uniformis</name>
    <dbReference type="NCBI Taxonomy" id="53432"/>
    <lineage>
        <taxon>Bacteria</taxon>
        <taxon>Bacillati</taxon>
        <taxon>Actinomycetota</taxon>
        <taxon>Actinomycetes</taxon>
        <taxon>Mycobacteriales</taxon>
        <taxon>Nocardiaceae</taxon>
        <taxon>Nocardia</taxon>
    </lineage>
</organism>
<evidence type="ECO:0000256" key="1">
    <source>
        <dbReference type="ARBA" id="ARBA00012513"/>
    </source>
</evidence>
<keyword evidence="11" id="KW-1185">Reference proteome</keyword>
<keyword evidence="4 7" id="KW-0547">Nucleotide-binding</keyword>
<dbReference type="EMBL" id="JABELX010000008">
    <property type="protein sequence ID" value="NNH72523.1"/>
    <property type="molecule type" value="Genomic_DNA"/>
</dbReference>
<dbReference type="CDD" id="cd14014">
    <property type="entry name" value="STKc_PknB_like"/>
    <property type="match status" value="1"/>
</dbReference>
<dbReference type="RefSeq" id="WP_067525021.1">
    <property type="nucleotide sequence ID" value="NZ_JABELX010000008.1"/>
</dbReference>
<dbReference type="InterPro" id="IPR017441">
    <property type="entry name" value="Protein_kinase_ATP_BS"/>
</dbReference>
<proteinExistence type="predicted"/>
<reference evidence="10 11" key="1">
    <citation type="submission" date="2020-05" db="EMBL/GenBank/DDBJ databases">
        <title>MicrobeNet Type strains.</title>
        <authorList>
            <person name="Nicholson A.C."/>
        </authorList>
    </citation>
    <scope>NUCLEOTIDE SEQUENCE [LARGE SCALE GENOMIC DNA]</scope>
    <source>
        <strain evidence="10 11">JCM 3224</strain>
    </source>
</reference>